<keyword evidence="1" id="KW-0812">Transmembrane</keyword>
<organism evidence="2">
    <name type="scientific">Rhizophora mucronata</name>
    <name type="common">Asiatic mangrove</name>
    <dbReference type="NCBI Taxonomy" id="61149"/>
    <lineage>
        <taxon>Eukaryota</taxon>
        <taxon>Viridiplantae</taxon>
        <taxon>Streptophyta</taxon>
        <taxon>Embryophyta</taxon>
        <taxon>Tracheophyta</taxon>
        <taxon>Spermatophyta</taxon>
        <taxon>Magnoliopsida</taxon>
        <taxon>eudicotyledons</taxon>
        <taxon>Gunneridae</taxon>
        <taxon>Pentapetalae</taxon>
        <taxon>rosids</taxon>
        <taxon>fabids</taxon>
        <taxon>Malpighiales</taxon>
        <taxon>Rhizophoraceae</taxon>
        <taxon>Rhizophora</taxon>
    </lineage>
</organism>
<proteinExistence type="predicted"/>
<evidence type="ECO:0000313" key="2">
    <source>
        <dbReference type="EMBL" id="MBX36051.1"/>
    </source>
</evidence>
<accession>A0A2P2N0T7</accession>
<dbReference type="EMBL" id="GGEC01055567">
    <property type="protein sequence ID" value="MBX36051.1"/>
    <property type="molecule type" value="Transcribed_RNA"/>
</dbReference>
<feature type="transmembrane region" description="Helical" evidence="1">
    <location>
        <begin position="6"/>
        <end position="29"/>
    </location>
</feature>
<name>A0A2P2N0T7_RHIMU</name>
<sequence length="31" mass="3567">MLSFWFIFGLGVNEILVSVCLLFLSDCYFSC</sequence>
<reference evidence="2" key="1">
    <citation type="submission" date="2018-02" db="EMBL/GenBank/DDBJ databases">
        <title>Rhizophora mucronata_Transcriptome.</title>
        <authorList>
            <person name="Meera S.P."/>
            <person name="Sreeshan A."/>
            <person name="Augustine A."/>
        </authorList>
    </citation>
    <scope>NUCLEOTIDE SEQUENCE</scope>
    <source>
        <tissue evidence="2">Leaf</tissue>
    </source>
</reference>
<keyword evidence="1" id="KW-0472">Membrane</keyword>
<keyword evidence="1" id="KW-1133">Transmembrane helix</keyword>
<evidence type="ECO:0000256" key="1">
    <source>
        <dbReference type="SAM" id="Phobius"/>
    </source>
</evidence>
<dbReference type="AlphaFoldDB" id="A0A2P2N0T7"/>
<protein>
    <submittedName>
        <fullName evidence="2">Uncharacterized protein</fullName>
    </submittedName>
</protein>